<feature type="domain" description="TIR" evidence="8">
    <location>
        <begin position="12"/>
        <end position="180"/>
    </location>
</feature>
<protein>
    <recommendedName>
        <fullName evidence="1">ADP-ribosyl cyclase/cyclic ADP-ribose hydrolase</fullName>
        <ecNumber evidence="1">3.2.2.6</ecNumber>
    </recommendedName>
</protein>
<dbReference type="Pfam" id="PF00931">
    <property type="entry name" value="NB-ARC"/>
    <property type="match status" value="1"/>
</dbReference>
<comment type="catalytic activity">
    <reaction evidence="7">
        <text>NAD(+) + H2O = ADP-D-ribose + nicotinamide + H(+)</text>
        <dbReference type="Rhea" id="RHEA:16301"/>
        <dbReference type="ChEBI" id="CHEBI:15377"/>
        <dbReference type="ChEBI" id="CHEBI:15378"/>
        <dbReference type="ChEBI" id="CHEBI:17154"/>
        <dbReference type="ChEBI" id="CHEBI:57540"/>
        <dbReference type="ChEBI" id="CHEBI:57967"/>
        <dbReference type="EC" id="3.2.2.6"/>
    </reaction>
    <physiologicalReaction direction="left-to-right" evidence="7">
        <dbReference type="Rhea" id="RHEA:16302"/>
    </physiologicalReaction>
</comment>
<dbReference type="Gene3D" id="3.80.10.10">
    <property type="entry name" value="Ribonuclease Inhibitor"/>
    <property type="match status" value="2"/>
</dbReference>
<evidence type="ECO:0000256" key="3">
    <source>
        <dbReference type="ARBA" id="ARBA00022737"/>
    </source>
</evidence>
<dbReference type="AlphaFoldDB" id="V4T441"/>
<dbReference type="PROSITE" id="PS51450">
    <property type="entry name" value="LRR"/>
    <property type="match status" value="1"/>
</dbReference>
<dbReference type="InterPro" id="IPR000157">
    <property type="entry name" value="TIR_dom"/>
</dbReference>
<dbReference type="SUPFAM" id="SSF52540">
    <property type="entry name" value="P-loop containing nucleoside triphosphate hydrolases"/>
    <property type="match status" value="1"/>
</dbReference>
<organism evidence="9 10">
    <name type="scientific">Citrus clementina</name>
    <name type="common">Clementine</name>
    <name type="synonym">Citrus deliciosa x Citrus sinensis</name>
    <dbReference type="NCBI Taxonomy" id="85681"/>
    <lineage>
        <taxon>Eukaryota</taxon>
        <taxon>Viridiplantae</taxon>
        <taxon>Streptophyta</taxon>
        <taxon>Embryophyta</taxon>
        <taxon>Tracheophyta</taxon>
        <taxon>Spermatophyta</taxon>
        <taxon>Magnoliopsida</taxon>
        <taxon>eudicotyledons</taxon>
        <taxon>Gunneridae</taxon>
        <taxon>Pentapetalae</taxon>
        <taxon>rosids</taxon>
        <taxon>malvids</taxon>
        <taxon>Sapindales</taxon>
        <taxon>Rutaceae</taxon>
        <taxon>Aurantioideae</taxon>
        <taxon>Citrus</taxon>
    </lineage>
</organism>
<evidence type="ECO:0000313" key="10">
    <source>
        <dbReference type="Proteomes" id="UP000030687"/>
    </source>
</evidence>
<dbReference type="OMA" id="IKAINCF"/>
<dbReference type="InParanoid" id="V4T441"/>
<evidence type="ECO:0000256" key="4">
    <source>
        <dbReference type="ARBA" id="ARBA00022801"/>
    </source>
</evidence>
<dbReference type="InterPro" id="IPR058546">
    <property type="entry name" value="RPS4B/Roq1-like_LRR"/>
</dbReference>
<dbReference type="InterPro" id="IPR045344">
    <property type="entry name" value="C-JID"/>
</dbReference>
<keyword evidence="5" id="KW-0611">Plant defense</keyword>
<keyword evidence="4" id="KW-0378">Hydrolase</keyword>
<accession>V4T441</accession>
<proteinExistence type="predicted"/>
<dbReference type="GO" id="GO:0007165">
    <property type="term" value="P:signal transduction"/>
    <property type="evidence" value="ECO:0007669"/>
    <property type="project" value="InterPro"/>
</dbReference>
<dbReference type="SMART" id="SM00255">
    <property type="entry name" value="TIR"/>
    <property type="match status" value="1"/>
</dbReference>
<evidence type="ECO:0000313" key="9">
    <source>
        <dbReference type="EMBL" id="ESR54983.1"/>
    </source>
</evidence>
<dbReference type="InterPro" id="IPR058192">
    <property type="entry name" value="WHD_ROQ1-like"/>
</dbReference>
<dbReference type="Gene3D" id="3.40.50.10140">
    <property type="entry name" value="Toll/interleukin-1 receptor homology (TIR) domain"/>
    <property type="match status" value="1"/>
</dbReference>
<dbReference type="PRINTS" id="PR00364">
    <property type="entry name" value="DISEASERSIST"/>
</dbReference>
<keyword evidence="10" id="KW-1185">Reference proteome</keyword>
<dbReference type="SUPFAM" id="SSF52200">
    <property type="entry name" value="Toll/Interleukin receptor TIR domain"/>
    <property type="match status" value="1"/>
</dbReference>
<keyword evidence="2" id="KW-0433">Leucine-rich repeat</keyword>
<gene>
    <name evidence="9" type="ORF">CICLE_v10023421mg</name>
</gene>
<dbReference type="InterPro" id="IPR044974">
    <property type="entry name" value="Disease_R_plants"/>
</dbReference>
<dbReference type="FunFam" id="3.40.50.10140:FF:000007">
    <property type="entry name" value="Disease resistance protein (TIR-NBS-LRR class)"/>
    <property type="match status" value="1"/>
</dbReference>
<dbReference type="Pfam" id="PF23286">
    <property type="entry name" value="LRR_13"/>
    <property type="match status" value="1"/>
</dbReference>
<dbReference type="PROSITE" id="PS50104">
    <property type="entry name" value="TIR"/>
    <property type="match status" value="1"/>
</dbReference>
<evidence type="ECO:0000259" key="8">
    <source>
        <dbReference type="PROSITE" id="PS50104"/>
    </source>
</evidence>
<dbReference type="InterPro" id="IPR032675">
    <property type="entry name" value="LRR_dom_sf"/>
</dbReference>
<name>V4T441_CITCL</name>
<sequence>MASMNIKKGSHWKYDVFLSFRGEDTRKNFTDHLYAALDQRGIIVFRDDKGLDRGKSISPGLLKAIEESRISIIVFSRNYAYSTSCLDELVKIVELESTNGHQHMIFPIFYDVEPTVVKKQTASFGEAFSKHEETFRMNIEKVQKWRDALKKVANVSERELKDRNESEFIVDIVKDILEMSSKIPAKSEIFKDLVGMDSCWNTLRFFMDKEPYGVRMIGICGMGGIGKTTLARVVYDLSSHEFEASSFLANVREISEKGGLICLQKQLLSELLKLPDSSTWNVYDGLKMIGSRLRCRKVLLIIDDAFDLKQLESLAGKHEWFGPGSRIIITSRDEHLLMTHGVDEVHKLKVLHDDEALQLFCKQAFKTNQPWKEYEQLSKYVVKYSGGLPLALKVLGSFLYGKTTKEWESALKRLERESENEILDTLKISFDGLRETEKKIFLDIACFYRGDNRDYVTKILDYCDFDPVIGIRVLIDKSLIEISNGNRLRMHDLLQEMGQQIVKRQSPKEPGKRSRLWKEEDVHHALTKNTGTEVVEGIQLDYSSRDNDAHLSASAKAFFNMTNLRMLTIGNVQLPGGLEFLPNELRYLEWHGYPSKSLPSNFQPEKIFELNRNTINTYPSKSLPSISTNPLSKLKIMRLWHSKDLIGTPDLTGLPNLEEMDLRGCTRLCDIHQSLMLHKNLISLNLKDCTNLTTLRNKIATIRLRKLVLSGCSKLKKFPEIVGSMECLVELFLDGTAIEELPSSIQLLTGLILLNLGNCTNLVGLPSSMNGLTSLRTLNLFGCFKSKNVLESFDMVESLEGLDSSGTALRNPVSSIFSVQNYQALSFLGSKLPQSSSSLSSHTVALRLTSLLGLCSLTKLDISDCNLGEGAIPSDIGSICSLKELYLSKNRFTSLPASINRLSKLWIIELEECKRLQSLPQLPSNIEQVRVNGYASLGTLSHALKLCNIVVPRSEIPMCFRYQNEGSSIAVTTPLFWHKRNDVMGYAICCVFNVHKYSSGIKSLRSYPTHQLSCHKKDSYISSYIDFREKFGQAGSDHIWLLYLSREEGYLRTWNFESQDFVLSFQSDSGPGLEVKRCGFHPVYKREVAKFDHATNLWTRSIDYNLNASVWSRFIDHLRELCQNGAQLNNVRDRLIDYLDENQGEDFDQTTNQWTWFLDHLSEFFPDAGKFNEACFWFFYYIQRRSGDRDLWSLRRALKMKGVRPSWLYGCYEIARSVLQLFVEWTLISNIFVILKFRLKILNL</sequence>
<evidence type="ECO:0000256" key="5">
    <source>
        <dbReference type="ARBA" id="ARBA00022821"/>
    </source>
</evidence>
<dbReference type="Gene3D" id="3.40.50.300">
    <property type="entry name" value="P-loop containing nucleotide triphosphate hydrolases"/>
    <property type="match status" value="1"/>
</dbReference>
<dbReference type="InterPro" id="IPR002182">
    <property type="entry name" value="NB-ARC"/>
</dbReference>
<evidence type="ECO:0000256" key="6">
    <source>
        <dbReference type="ARBA" id="ARBA00023027"/>
    </source>
</evidence>
<dbReference type="Gene3D" id="1.10.8.430">
    <property type="entry name" value="Helical domain of apoptotic protease-activating factors"/>
    <property type="match status" value="1"/>
</dbReference>
<dbReference type="InterPro" id="IPR001611">
    <property type="entry name" value="Leu-rich_rpt"/>
</dbReference>
<dbReference type="FunFam" id="1.10.8.430:FF:000002">
    <property type="entry name" value="Disease resistance protein (TIR-NBS-LRR class)"/>
    <property type="match status" value="1"/>
</dbReference>
<dbReference type="Pfam" id="PF00560">
    <property type="entry name" value="LRR_1"/>
    <property type="match status" value="2"/>
</dbReference>
<dbReference type="EMBL" id="KI536661">
    <property type="protein sequence ID" value="ESR54983.1"/>
    <property type="molecule type" value="Genomic_DNA"/>
</dbReference>
<keyword evidence="6" id="KW-0520">NAD</keyword>
<dbReference type="PANTHER" id="PTHR11017:SF510">
    <property type="entry name" value="ADP-RIBOSYL CYCLASE_CYCLIC ADP-RIBOSE HYDROLASE"/>
    <property type="match status" value="1"/>
</dbReference>
<evidence type="ECO:0000256" key="1">
    <source>
        <dbReference type="ARBA" id="ARBA00011982"/>
    </source>
</evidence>
<dbReference type="InterPro" id="IPR027417">
    <property type="entry name" value="P-loop_NTPase"/>
</dbReference>
<dbReference type="Pfam" id="PF23282">
    <property type="entry name" value="WHD_ROQ1"/>
    <property type="match status" value="1"/>
</dbReference>
<reference evidence="9 10" key="1">
    <citation type="submission" date="2013-10" db="EMBL/GenBank/DDBJ databases">
        <authorList>
            <consortium name="International Citrus Genome Consortium"/>
            <person name="Jenkins J."/>
            <person name="Schmutz J."/>
            <person name="Prochnik S."/>
            <person name="Rokhsar D."/>
            <person name="Gmitter F."/>
            <person name="Ollitrault P."/>
            <person name="Machado M."/>
            <person name="Talon M."/>
            <person name="Wincker P."/>
            <person name="Jaillon O."/>
            <person name="Morgante M."/>
        </authorList>
    </citation>
    <scope>NUCLEOTIDE SEQUENCE</scope>
    <source>
        <strain evidence="10">cv. Clemenules</strain>
    </source>
</reference>
<dbReference type="eggNOG" id="ENOG502R41B">
    <property type="taxonomic scope" value="Eukaryota"/>
</dbReference>
<dbReference type="GO" id="GO:0043531">
    <property type="term" value="F:ADP binding"/>
    <property type="evidence" value="ECO:0007669"/>
    <property type="project" value="InterPro"/>
</dbReference>
<dbReference type="Gramene" id="ESR54983">
    <property type="protein sequence ID" value="ESR54983"/>
    <property type="gene ID" value="CICLE_v10023421mg"/>
</dbReference>
<dbReference type="GO" id="GO:0006952">
    <property type="term" value="P:defense response"/>
    <property type="evidence" value="ECO:0007669"/>
    <property type="project" value="InterPro"/>
</dbReference>
<evidence type="ECO:0000256" key="2">
    <source>
        <dbReference type="ARBA" id="ARBA00022614"/>
    </source>
</evidence>
<dbReference type="FunCoup" id="V4T441">
    <property type="interactions" value="250"/>
</dbReference>
<dbReference type="InterPro" id="IPR035897">
    <property type="entry name" value="Toll_tir_struct_dom_sf"/>
</dbReference>
<dbReference type="Proteomes" id="UP000030687">
    <property type="component" value="Unassembled WGS sequence"/>
</dbReference>
<dbReference type="KEGG" id="cic:CICLE_v10023421mg"/>
<dbReference type="Pfam" id="PF20160">
    <property type="entry name" value="C-JID"/>
    <property type="match status" value="1"/>
</dbReference>
<dbReference type="GO" id="GO:0061809">
    <property type="term" value="F:NAD+ nucleosidase activity, cyclic ADP-ribose generating"/>
    <property type="evidence" value="ECO:0007669"/>
    <property type="project" value="UniProtKB-EC"/>
</dbReference>
<dbReference type="InterPro" id="IPR042197">
    <property type="entry name" value="Apaf_helical"/>
</dbReference>
<dbReference type="SUPFAM" id="SSF52058">
    <property type="entry name" value="L domain-like"/>
    <property type="match status" value="1"/>
</dbReference>
<dbReference type="EC" id="3.2.2.6" evidence="1"/>
<keyword evidence="3" id="KW-0677">Repeat</keyword>
<dbReference type="Pfam" id="PF01582">
    <property type="entry name" value="TIR"/>
    <property type="match status" value="1"/>
</dbReference>
<evidence type="ECO:0000256" key="7">
    <source>
        <dbReference type="ARBA" id="ARBA00047304"/>
    </source>
</evidence>
<dbReference type="PANTHER" id="PTHR11017">
    <property type="entry name" value="LEUCINE-RICH REPEAT-CONTAINING PROTEIN"/>
    <property type="match status" value="1"/>
</dbReference>